<proteinExistence type="predicted"/>
<evidence type="ECO:0000313" key="1">
    <source>
        <dbReference type="EMBL" id="TYL81643.1"/>
    </source>
</evidence>
<name>A0A5S4WJ40_9BRAD</name>
<accession>A0A5S4WJ40</accession>
<dbReference type="RefSeq" id="WP_148753190.1">
    <property type="nucleotide sequence ID" value="NZ_VSSR01000038.1"/>
</dbReference>
<organism evidence="1 2">
    <name type="scientific">Bradyrhizobium cytisi</name>
    <dbReference type="NCBI Taxonomy" id="515489"/>
    <lineage>
        <taxon>Bacteria</taxon>
        <taxon>Pseudomonadati</taxon>
        <taxon>Pseudomonadota</taxon>
        <taxon>Alphaproteobacteria</taxon>
        <taxon>Hyphomicrobiales</taxon>
        <taxon>Nitrobacteraceae</taxon>
        <taxon>Bradyrhizobium</taxon>
    </lineage>
</organism>
<gene>
    <name evidence="1" type="ORF">FXB38_22665</name>
</gene>
<comment type="caution">
    <text evidence="1">The sequence shown here is derived from an EMBL/GenBank/DDBJ whole genome shotgun (WGS) entry which is preliminary data.</text>
</comment>
<protein>
    <submittedName>
        <fullName evidence="1">Uncharacterized protein</fullName>
    </submittedName>
</protein>
<dbReference type="Proteomes" id="UP000324853">
    <property type="component" value="Unassembled WGS sequence"/>
</dbReference>
<sequence>MTNRITAIKLAKELEPLLERLCNGYASRWDGRDHIGVINADARAAAEEVGSRLKERLWPEAI</sequence>
<dbReference type="EMBL" id="VSSR01000038">
    <property type="protein sequence ID" value="TYL81643.1"/>
    <property type="molecule type" value="Genomic_DNA"/>
</dbReference>
<dbReference type="AlphaFoldDB" id="A0A5S4WJ40"/>
<reference evidence="1 2" key="1">
    <citation type="submission" date="2019-08" db="EMBL/GenBank/DDBJ databases">
        <title>Bradyrhizobium hipponensis sp. nov., a rhizobium isolated from a Lupinus angustifolius root nodule in Tunisia.</title>
        <authorList>
            <person name="Off K."/>
            <person name="Rejili M."/>
            <person name="Mars M."/>
            <person name="Brachmann A."/>
            <person name="Marin M."/>
        </authorList>
    </citation>
    <scope>NUCLEOTIDE SEQUENCE [LARGE SCALE GENOMIC DNA]</scope>
    <source>
        <strain evidence="1 2">CTAW11</strain>
    </source>
</reference>
<keyword evidence="2" id="KW-1185">Reference proteome</keyword>
<evidence type="ECO:0000313" key="2">
    <source>
        <dbReference type="Proteomes" id="UP000324853"/>
    </source>
</evidence>